<protein>
    <submittedName>
        <fullName evidence="2">Uncharacterized protein</fullName>
    </submittedName>
</protein>
<evidence type="ECO:0000256" key="1">
    <source>
        <dbReference type="SAM" id="SignalP"/>
    </source>
</evidence>
<keyword evidence="3" id="KW-1185">Reference proteome</keyword>
<evidence type="ECO:0000313" key="2">
    <source>
        <dbReference type="EMBL" id="KAK0723977.1"/>
    </source>
</evidence>
<proteinExistence type="predicted"/>
<reference evidence="2" key="1">
    <citation type="submission" date="2023-06" db="EMBL/GenBank/DDBJ databases">
        <title>Genome-scale phylogeny and comparative genomics of the fungal order Sordariales.</title>
        <authorList>
            <consortium name="Lawrence Berkeley National Laboratory"/>
            <person name="Hensen N."/>
            <person name="Bonometti L."/>
            <person name="Westerberg I."/>
            <person name="Brannstrom I.O."/>
            <person name="Guillou S."/>
            <person name="Cros-Aarteil S."/>
            <person name="Calhoun S."/>
            <person name="Haridas S."/>
            <person name="Kuo A."/>
            <person name="Mondo S."/>
            <person name="Pangilinan J."/>
            <person name="Riley R."/>
            <person name="Labutti K."/>
            <person name="Andreopoulos B."/>
            <person name="Lipzen A."/>
            <person name="Chen C."/>
            <person name="Yanf M."/>
            <person name="Daum C."/>
            <person name="Ng V."/>
            <person name="Clum A."/>
            <person name="Steindorff A."/>
            <person name="Ohm R."/>
            <person name="Martin F."/>
            <person name="Silar P."/>
            <person name="Natvig D."/>
            <person name="Lalanne C."/>
            <person name="Gautier V."/>
            <person name="Ament-Velasquez S.L."/>
            <person name="Kruys A."/>
            <person name="Hutchinson M.I."/>
            <person name="Powell A.J."/>
            <person name="Barry K."/>
            <person name="Miller A.N."/>
            <person name="Grigoriev I.V."/>
            <person name="Debuchy R."/>
            <person name="Gladieux P."/>
            <person name="Thoren M.H."/>
            <person name="Johannesson H."/>
        </authorList>
    </citation>
    <scope>NUCLEOTIDE SEQUENCE</scope>
    <source>
        <strain evidence="2">CBS 540.89</strain>
    </source>
</reference>
<feature type="chain" id="PRO_5041358344" evidence="1">
    <location>
        <begin position="25"/>
        <end position="192"/>
    </location>
</feature>
<accession>A0AA40AXS8</accession>
<name>A0AA40AXS8_9PEZI</name>
<evidence type="ECO:0000313" key="3">
    <source>
        <dbReference type="Proteomes" id="UP001172159"/>
    </source>
</evidence>
<dbReference type="Proteomes" id="UP001172159">
    <property type="component" value="Unassembled WGS sequence"/>
</dbReference>
<gene>
    <name evidence="2" type="ORF">B0T21DRAFT_372925</name>
</gene>
<dbReference type="EMBL" id="JAUKTV010000011">
    <property type="protein sequence ID" value="KAK0723977.1"/>
    <property type="molecule type" value="Genomic_DNA"/>
</dbReference>
<dbReference type="AlphaFoldDB" id="A0AA40AXS8"/>
<organism evidence="2 3">
    <name type="scientific">Apiosordaria backusii</name>
    <dbReference type="NCBI Taxonomy" id="314023"/>
    <lineage>
        <taxon>Eukaryota</taxon>
        <taxon>Fungi</taxon>
        <taxon>Dikarya</taxon>
        <taxon>Ascomycota</taxon>
        <taxon>Pezizomycotina</taxon>
        <taxon>Sordariomycetes</taxon>
        <taxon>Sordariomycetidae</taxon>
        <taxon>Sordariales</taxon>
        <taxon>Lasiosphaeriaceae</taxon>
        <taxon>Apiosordaria</taxon>
    </lineage>
</organism>
<keyword evidence="1" id="KW-0732">Signal</keyword>
<comment type="caution">
    <text evidence="2">The sequence shown here is derived from an EMBL/GenBank/DDBJ whole genome shotgun (WGS) entry which is preliminary data.</text>
</comment>
<sequence length="192" mass="20531">MFTATTLLKLSLALLTASSTMVASLPPSNSLKPTLHRRVCHEGETANLYCYTEENGGIPQEVSEDDIKYAASYLRSYGRQVRAGRLLTMGPSELGTCDEWTLYQRGSVLVTAKHINDTANSAVLFEDVATTIDGGPGATDAQKAKAIIGCLSDGGSLGVMVNRTHPMYNSTTYVTNRYTSSGIVIKVVSSGQ</sequence>
<feature type="signal peptide" evidence="1">
    <location>
        <begin position="1"/>
        <end position="24"/>
    </location>
</feature>